<comment type="caution">
    <text evidence="1">The sequence shown here is derived from an EMBL/GenBank/DDBJ whole genome shotgun (WGS) entry which is preliminary data.</text>
</comment>
<accession>A0AAE0B542</accession>
<feature type="non-terminal residue" evidence="1">
    <location>
        <position position="1"/>
    </location>
</feature>
<dbReference type="EMBL" id="JANJYJ010000001">
    <property type="protein sequence ID" value="KAK3229424.1"/>
    <property type="molecule type" value="Genomic_DNA"/>
</dbReference>
<dbReference type="AlphaFoldDB" id="A0AAE0B542"/>
<reference evidence="1" key="1">
    <citation type="journal article" date="2023" name="Plant J.">
        <title>Genome sequences and population genomics provide insights into the demographic history, inbreeding, and mutation load of two 'living fossil' tree species of Dipteronia.</title>
        <authorList>
            <person name="Feng Y."/>
            <person name="Comes H.P."/>
            <person name="Chen J."/>
            <person name="Zhu S."/>
            <person name="Lu R."/>
            <person name="Zhang X."/>
            <person name="Li P."/>
            <person name="Qiu J."/>
            <person name="Olsen K.M."/>
            <person name="Qiu Y."/>
        </authorList>
    </citation>
    <scope>NUCLEOTIDE SEQUENCE</scope>
    <source>
        <strain evidence="1">NBL</strain>
    </source>
</reference>
<evidence type="ECO:0000313" key="1">
    <source>
        <dbReference type="EMBL" id="KAK3229424.1"/>
    </source>
</evidence>
<proteinExistence type="predicted"/>
<keyword evidence="2" id="KW-1185">Reference proteome</keyword>
<name>A0AAE0B542_9ROSI</name>
<protein>
    <submittedName>
        <fullName evidence="1">Uncharacterized protein</fullName>
    </submittedName>
</protein>
<gene>
    <name evidence="1" type="ORF">Dsin_001305</name>
</gene>
<organism evidence="1 2">
    <name type="scientific">Dipteronia sinensis</name>
    <dbReference type="NCBI Taxonomy" id="43782"/>
    <lineage>
        <taxon>Eukaryota</taxon>
        <taxon>Viridiplantae</taxon>
        <taxon>Streptophyta</taxon>
        <taxon>Embryophyta</taxon>
        <taxon>Tracheophyta</taxon>
        <taxon>Spermatophyta</taxon>
        <taxon>Magnoliopsida</taxon>
        <taxon>eudicotyledons</taxon>
        <taxon>Gunneridae</taxon>
        <taxon>Pentapetalae</taxon>
        <taxon>rosids</taxon>
        <taxon>malvids</taxon>
        <taxon>Sapindales</taxon>
        <taxon>Sapindaceae</taxon>
        <taxon>Hippocastanoideae</taxon>
        <taxon>Acereae</taxon>
        <taxon>Dipteronia</taxon>
    </lineage>
</organism>
<dbReference type="Proteomes" id="UP001281410">
    <property type="component" value="Unassembled WGS sequence"/>
</dbReference>
<evidence type="ECO:0000313" key="2">
    <source>
        <dbReference type="Proteomes" id="UP001281410"/>
    </source>
</evidence>
<sequence>MMCNSIIEFQNLKLLKVGYPWIVKSDVPQQGNGDVKDAMKSMEKGRAATA</sequence>